<keyword evidence="2" id="KW-0175">Coiled coil</keyword>
<evidence type="ECO:0000256" key="2">
    <source>
        <dbReference type="ARBA" id="ARBA00023054"/>
    </source>
</evidence>
<dbReference type="Pfam" id="PF05911">
    <property type="entry name" value="FPP"/>
    <property type="match status" value="1"/>
</dbReference>
<evidence type="ECO:0000256" key="1">
    <source>
        <dbReference type="ARBA" id="ARBA00005921"/>
    </source>
</evidence>
<proteinExistence type="inferred from homology"/>
<feature type="non-terminal residue" evidence="4">
    <location>
        <position position="107"/>
    </location>
</feature>
<protein>
    <submittedName>
        <fullName evidence="4">Filament-like plant protein 7-like</fullName>
    </submittedName>
</protein>
<dbReference type="AlphaFoldDB" id="A0A392R2K3"/>
<organism evidence="4 5">
    <name type="scientific">Trifolium medium</name>
    <dbReference type="NCBI Taxonomy" id="97028"/>
    <lineage>
        <taxon>Eukaryota</taxon>
        <taxon>Viridiplantae</taxon>
        <taxon>Streptophyta</taxon>
        <taxon>Embryophyta</taxon>
        <taxon>Tracheophyta</taxon>
        <taxon>Spermatophyta</taxon>
        <taxon>Magnoliopsida</taxon>
        <taxon>eudicotyledons</taxon>
        <taxon>Gunneridae</taxon>
        <taxon>Pentapetalae</taxon>
        <taxon>rosids</taxon>
        <taxon>fabids</taxon>
        <taxon>Fabales</taxon>
        <taxon>Fabaceae</taxon>
        <taxon>Papilionoideae</taxon>
        <taxon>50 kb inversion clade</taxon>
        <taxon>NPAAA clade</taxon>
        <taxon>Hologalegina</taxon>
        <taxon>IRL clade</taxon>
        <taxon>Trifolieae</taxon>
        <taxon>Trifolium</taxon>
    </lineage>
</organism>
<name>A0A392R2K3_9FABA</name>
<comment type="similarity">
    <text evidence="1">Belongs to the FPP family.</text>
</comment>
<dbReference type="PANTHER" id="PTHR31580:SF22">
    <property type="entry name" value="FILAMENT-LIKE PLANT PROTEIN 7"/>
    <property type="match status" value="1"/>
</dbReference>
<sequence>MSKECSDPDINQKDKPLRTDLEITAASEKLAECQETVHNLGKQLRSLAAPKDASLFDNVIAAQLTNTNTSSATTTTASKMNPSPAPPKVMKAKNRSLLDQMLSEDDT</sequence>
<dbReference type="PANTHER" id="PTHR31580">
    <property type="entry name" value="FILAMENT-LIKE PLANT PROTEIN 4"/>
    <property type="match status" value="1"/>
</dbReference>
<feature type="compositionally biased region" description="Low complexity" evidence="3">
    <location>
        <begin position="67"/>
        <end position="78"/>
    </location>
</feature>
<reference evidence="4 5" key="1">
    <citation type="journal article" date="2018" name="Front. Plant Sci.">
        <title>Red Clover (Trifolium pratense) and Zigzag Clover (T. medium) - A Picture of Genomic Similarities and Differences.</title>
        <authorList>
            <person name="Dluhosova J."/>
            <person name="Istvanek J."/>
            <person name="Nedelnik J."/>
            <person name="Repkova J."/>
        </authorList>
    </citation>
    <scope>NUCLEOTIDE SEQUENCE [LARGE SCALE GENOMIC DNA]</scope>
    <source>
        <strain evidence="5">cv. 10/8</strain>
        <tissue evidence="4">Leaf</tissue>
    </source>
</reference>
<dbReference type="InterPro" id="IPR008587">
    <property type="entry name" value="FPP_plant"/>
</dbReference>
<evidence type="ECO:0000313" key="4">
    <source>
        <dbReference type="EMBL" id="MCI30808.1"/>
    </source>
</evidence>
<evidence type="ECO:0000256" key="3">
    <source>
        <dbReference type="SAM" id="MobiDB-lite"/>
    </source>
</evidence>
<keyword evidence="5" id="KW-1185">Reference proteome</keyword>
<dbReference type="Proteomes" id="UP000265520">
    <property type="component" value="Unassembled WGS sequence"/>
</dbReference>
<dbReference type="EMBL" id="LXQA010182348">
    <property type="protein sequence ID" value="MCI30808.1"/>
    <property type="molecule type" value="Genomic_DNA"/>
</dbReference>
<accession>A0A392R2K3</accession>
<evidence type="ECO:0000313" key="5">
    <source>
        <dbReference type="Proteomes" id="UP000265520"/>
    </source>
</evidence>
<feature type="region of interest" description="Disordered" evidence="3">
    <location>
        <begin position="67"/>
        <end position="107"/>
    </location>
</feature>
<comment type="caution">
    <text evidence="4">The sequence shown here is derived from an EMBL/GenBank/DDBJ whole genome shotgun (WGS) entry which is preliminary data.</text>
</comment>